<dbReference type="Pfam" id="PF13778">
    <property type="entry name" value="DUF4174"/>
    <property type="match status" value="1"/>
</dbReference>
<name>A0ABP3XNM1_9FLAO</name>
<proteinExistence type="predicted"/>
<evidence type="ECO:0000256" key="1">
    <source>
        <dbReference type="ARBA" id="ARBA00022729"/>
    </source>
</evidence>
<protein>
    <recommendedName>
        <fullName evidence="2">DUF4174 domain-containing protein</fullName>
    </recommendedName>
</protein>
<gene>
    <name evidence="3" type="ORF">GCM10009117_00500</name>
</gene>
<evidence type="ECO:0000313" key="3">
    <source>
        <dbReference type="EMBL" id="GAA0870905.1"/>
    </source>
</evidence>
<organism evidence="3 4">
    <name type="scientific">Gangjinia marincola</name>
    <dbReference type="NCBI Taxonomy" id="578463"/>
    <lineage>
        <taxon>Bacteria</taxon>
        <taxon>Pseudomonadati</taxon>
        <taxon>Bacteroidota</taxon>
        <taxon>Flavobacteriia</taxon>
        <taxon>Flavobacteriales</taxon>
        <taxon>Flavobacteriaceae</taxon>
        <taxon>Gangjinia</taxon>
    </lineage>
</organism>
<comment type="caution">
    <text evidence="3">The sequence shown here is derived from an EMBL/GenBank/DDBJ whole genome shotgun (WGS) entry which is preliminary data.</text>
</comment>
<keyword evidence="1" id="KW-0732">Signal</keyword>
<reference evidence="4" key="1">
    <citation type="journal article" date="2019" name="Int. J. Syst. Evol. Microbiol.">
        <title>The Global Catalogue of Microorganisms (GCM) 10K type strain sequencing project: providing services to taxonomists for standard genome sequencing and annotation.</title>
        <authorList>
            <consortium name="The Broad Institute Genomics Platform"/>
            <consortium name="The Broad Institute Genome Sequencing Center for Infectious Disease"/>
            <person name="Wu L."/>
            <person name="Ma J."/>
        </authorList>
    </citation>
    <scope>NUCLEOTIDE SEQUENCE [LARGE SCALE GENOMIC DNA]</scope>
    <source>
        <strain evidence="4">JCM 16082</strain>
    </source>
</reference>
<feature type="domain" description="DUF4174" evidence="2">
    <location>
        <begin position="8"/>
        <end position="119"/>
    </location>
</feature>
<evidence type="ECO:0000313" key="4">
    <source>
        <dbReference type="Proteomes" id="UP001500507"/>
    </source>
</evidence>
<dbReference type="Proteomes" id="UP001500507">
    <property type="component" value="Unassembled WGS sequence"/>
</dbReference>
<dbReference type="EMBL" id="BAAAFG010000001">
    <property type="protein sequence ID" value="GAA0870905.1"/>
    <property type="molecule type" value="Genomic_DNA"/>
</dbReference>
<evidence type="ECO:0000259" key="2">
    <source>
        <dbReference type="Pfam" id="PF13778"/>
    </source>
</evidence>
<keyword evidence="4" id="KW-1185">Reference proteome</keyword>
<sequence>MRVSAQLIERHQWKDRLVLIISNKKNSEEYSRQLGELTINAEGLDERKLMVYQILPDRHKILQDQDWMMSNDLYKRYAFNDKDFKVILIGLDGSIKVSQDTLLTAKELFATIDQMPMRRATMRRKSKG</sequence>
<accession>A0ABP3XNM1</accession>
<dbReference type="InterPro" id="IPR025232">
    <property type="entry name" value="DUF4174"/>
</dbReference>